<evidence type="ECO:0000256" key="2">
    <source>
        <dbReference type="ARBA" id="ARBA00022670"/>
    </source>
</evidence>
<dbReference type="Pfam" id="PF03575">
    <property type="entry name" value="Peptidase_S51"/>
    <property type="match status" value="1"/>
</dbReference>
<dbReference type="KEGG" id="xak:KIMC2_19450"/>
<dbReference type="EMBL" id="AP026801">
    <property type="protein sequence ID" value="BDR57383.1"/>
    <property type="molecule type" value="Genomic_DNA"/>
</dbReference>
<reference evidence="5 6" key="1">
    <citation type="journal article" date="2023" name="Microbiol. Spectr.">
        <title>Symbiosis of Carpenter Bees with Uncharacterized Lactic Acid Bacteria Showing NAD Auxotrophy.</title>
        <authorList>
            <person name="Kawasaki S."/>
            <person name="Ozawa K."/>
            <person name="Mori T."/>
            <person name="Yamamoto A."/>
            <person name="Ito M."/>
            <person name="Ohkuma M."/>
            <person name="Sakamoto M."/>
            <person name="Matsutani M."/>
        </authorList>
    </citation>
    <scope>NUCLEOTIDE SEQUENCE [LARGE SCALE GENOMIC DNA]</scope>
    <source>
        <strain evidence="5 6">KimC2</strain>
    </source>
</reference>
<keyword evidence="4" id="KW-0720">Serine protease</keyword>
<dbReference type="InterPro" id="IPR029062">
    <property type="entry name" value="Class_I_gatase-like"/>
</dbReference>
<dbReference type="Proteomes" id="UP001321804">
    <property type="component" value="Chromosome"/>
</dbReference>
<name>A0AAU9DQJ6_9LACO</name>
<evidence type="ECO:0000313" key="5">
    <source>
        <dbReference type="EMBL" id="BDR57383.1"/>
    </source>
</evidence>
<dbReference type="GO" id="GO:0006508">
    <property type="term" value="P:proteolysis"/>
    <property type="evidence" value="ECO:0007669"/>
    <property type="project" value="UniProtKB-KW"/>
</dbReference>
<evidence type="ECO:0008006" key="7">
    <source>
        <dbReference type="Google" id="ProtNLM"/>
    </source>
</evidence>
<evidence type="ECO:0000256" key="3">
    <source>
        <dbReference type="ARBA" id="ARBA00022801"/>
    </source>
</evidence>
<keyword evidence="6" id="KW-1185">Reference proteome</keyword>
<dbReference type="InterPro" id="IPR005320">
    <property type="entry name" value="Peptidase_S51"/>
</dbReference>
<protein>
    <recommendedName>
        <fullName evidence="7">Dipeptidase E</fullName>
    </recommendedName>
</protein>
<dbReference type="Gene3D" id="3.40.50.880">
    <property type="match status" value="1"/>
</dbReference>
<comment type="similarity">
    <text evidence="1">Belongs to the peptidase S51 family.</text>
</comment>
<evidence type="ECO:0000256" key="1">
    <source>
        <dbReference type="ARBA" id="ARBA00006534"/>
    </source>
</evidence>
<gene>
    <name evidence="5" type="ORF">KIMC2_19450</name>
</gene>
<organism evidence="5 6">
    <name type="scientific">Xylocopilactobacillus apis</name>
    <dbReference type="NCBI Taxonomy" id="2932183"/>
    <lineage>
        <taxon>Bacteria</taxon>
        <taxon>Bacillati</taxon>
        <taxon>Bacillota</taxon>
        <taxon>Bacilli</taxon>
        <taxon>Lactobacillales</taxon>
        <taxon>Lactobacillaceae</taxon>
        <taxon>Xylocopilactobacillus</taxon>
    </lineage>
</organism>
<accession>A0AAU9DQJ6</accession>
<proteinExistence type="inferred from homology"/>
<evidence type="ECO:0000313" key="6">
    <source>
        <dbReference type="Proteomes" id="UP001321804"/>
    </source>
</evidence>
<evidence type="ECO:0000256" key="4">
    <source>
        <dbReference type="ARBA" id="ARBA00022825"/>
    </source>
</evidence>
<keyword evidence="2" id="KW-0645">Protease</keyword>
<dbReference type="GO" id="GO:0008236">
    <property type="term" value="F:serine-type peptidase activity"/>
    <property type="evidence" value="ECO:0007669"/>
    <property type="project" value="UniProtKB-KW"/>
</dbReference>
<dbReference type="AlphaFoldDB" id="A0AAU9DQJ6"/>
<keyword evidence="3" id="KW-0378">Hydrolase</keyword>
<sequence>MDSVKKAPELTNFDALNLIDIYPLPHYESSPFKKVTKNIVNEYSSKINLRAITNQQVILVEENQFTIQSAK</sequence>